<comment type="caution">
    <text evidence="2">The sequence shown here is derived from an EMBL/GenBank/DDBJ whole genome shotgun (WGS) entry which is preliminary data.</text>
</comment>
<dbReference type="EMBL" id="VWRR01000003">
    <property type="protein sequence ID" value="KAF6004438.1"/>
    <property type="molecule type" value="Genomic_DNA"/>
</dbReference>
<organism evidence="2 3">
    <name type="scientific">Cyanidiococcus yangmingshanensis</name>
    <dbReference type="NCBI Taxonomy" id="2690220"/>
    <lineage>
        <taxon>Eukaryota</taxon>
        <taxon>Rhodophyta</taxon>
        <taxon>Bangiophyceae</taxon>
        <taxon>Cyanidiales</taxon>
        <taxon>Cyanidiaceae</taxon>
        <taxon>Cyanidiococcus</taxon>
    </lineage>
</organism>
<evidence type="ECO:0000256" key="1">
    <source>
        <dbReference type="SAM" id="MobiDB-lite"/>
    </source>
</evidence>
<accession>A0A7J7IN27</accession>
<protein>
    <submittedName>
        <fullName evidence="2">Uncharacterized protein</fullName>
    </submittedName>
</protein>
<name>A0A7J7IN27_9RHOD</name>
<dbReference type="AlphaFoldDB" id="A0A7J7IN27"/>
<evidence type="ECO:0000313" key="2">
    <source>
        <dbReference type="EMBL" id="KAF6004438.1"/>
    </source>
</evidence>
<sequence length="347" mass="39007">MSAAWSVSLPSGQTERAEEPAPKRGRRHGSKQVSLDQRSNAESETGLKEADLPSSCRLYEAIAELGFSEQPQSVRRERDGMDTAPPAIQRYLFARPGPCMEVELERLGVEVPASLEVLPVVDNELDWSMLGDLFRPLFMDEEPPDSMGVLEQTNASVEQQAEPSFPIYQHYQNALLEEQTRIRQARFPTGKQSAALSDNVSEQTSQARRNAFASLLLSPKTSFDPIDFIALLESSSWAPQNAAGVSGPAAEGTIELGFLTLEIAVPCLLQRWLRDQSRQPVDNTQNREKRLLPDGLRDLARTAFQCARVRERFLFPDWVAWVREHLRLPTRAGLAGVWLEFELMRLY</sequence>
<feature type="compositionally biased region" description="Basic and acidic residues" evidence="1">
    <location>
        <begin position="39"/>
        <end position="50"/>
    </location>
</feature>
<feature type="region of interest" description="Disordered" evidence="1">
    <location>
        <begin position="1"/>
        <end position="50"/>
    </location>
</feature>
<dbReference type="Proteomes" id="UP000530660">
    <property type="component" value="Unassembled WGS sequence"/>
</dbReference>
<gene>
    <name evidence="2" type="ORF">F1559_002270</name>
</gene>
<evidence type="ECO:0000313" key="3">
    <source>
        <dbReference type="Proteomes" id="UP000530660"/>
    </source>
</evidence>
<keyword evidence="3" id="KW-1185">Reference proteome</keyword>
<reference evidence="2 3" key="1">
    <citation type="journal article" date="2020" name="J. Phycol.">
        <title>Comparative genome analysis reveals Cyanidiococcus gen. nov., a new extremophilic red algal genus sister to Cyanidioschyzon (Cyanidioschyzonaceae, Rhodophyta).</title>
        <authorList>
            <person name="Liu S.-L."/>
            <person name="Chiang Y.-R."/>
            <person name="Yoon H.S."/>
            <person name="Fu H.-Y."/>
        </authorList>
    </citation>
    <scope>NUCLEOTIDE SEQUENCE [LARGE SCALE GENOMIC DNA]</scope>
    <source>
        <strain evidence="2 3">THAL066</strain>
    </source>
</reference>
<dbReference type="OrthoDB" id="10500035at2759"/>
<proteinExistence type="predicted"/>